<evidence type="ECO:0000313" key="5">
    <source>
        <dbReference type="EMBL" id="KAL1551269.1"/>
    </source>
</evidence>
<dbReference type="Gene3D" id="3.40.50.12780">
    <property type="entry name" value="N-terminal domain of ligase-like"/>
    <property type="match status" value="1"/>
</dbReference>
<dbReference type="Proteomes" id="UP001567538">
    <property type="component" value="Unassembled WGS sequence"/>
</dbReference>
<evidence type="ECO:0000259" key="4">
    <source>
        <dbReference type="Pfam" id="PF13193"/>
    </source>
</evidence>
<dbReference type="EC" id="6.2.1.12" evidence="5"/>
<dbReference type="SUPFAM" id="SSF56801">
    <property type="entry name" value="Acetyl-CoA synthetase-like"/>
    <property type="match status" value="1"/>
</dbReference>
<dbReference type="EMBL" id="JBEAFC010000007">
    <property type="protein sequence ID" value="KAL1551269.1"/>
    <property type="molecule type" value="Genomic_DNA"/>
</dbReference>
<dbReference type="InterPro" id="IPR025110">
    <property type="entry name" value="AMP-bd_C"/>
</dbReference>
<dbReference type="Pfam" id="PF13193">
    <property type="entry name" value="AMP-binding_C"/>
    <property type="match status" value="1"/>
</dbReference>
<dbReference type="FunFam" id="3.30.300.30:FF:000007">
    <property type="entry name" value="4-coumarate--CoA ligase 2"/>
    <property type="match status" value="1"/>
</dbReference>
<comment type="similarity">
    <text evidence="1">Belongs to the ATP-dependent AMP-binding enzyme family.</text>
</comment>
<gene>
    <name evidence="5" type="ORF">AAHA92_19132</name>
</gene>
<dbReference type="AlphaFoldDB" id="A0ABD1H4C2"/>
<evidence type="ECO:0000256" key="1">
    <source>
        <dbReference type="ARBA" id="ARBA00006432"/>
    </source>
</evidence>
<sequence length="349" mass="38936">MMTSDQELYRLQRVEECFPVLLTHVSYLRTVGYSLRAAADREHGGGTVMGRYEVKAMLKAVERYKVTHLFVVPPVVLQLSREKETVKGYDVSTLREILSGAAPLGKDMVQACSDIFPEAVVCQAYGMTEATRVISIENRRMRSPHGGSVGALAPGVEAQIVDLETMLMGPATTNYYNYRLLLRVAIGCDGSPLVRKARYGLKAPRVLMKGYLNNEKATTEVIDEGEWLHTGDVGYFDEEGRLYVVDRVKELIKYKGFQVAPAELEELLITHPQIMDAAVIGLDDAEAGEIPIAYVVRSSLSTLTTLQVQQFIAEQVAPFKRVIFVKDIPRSNTGKILRNLLRQKLEPKL</sequence>
<evidence type="ECO:0000259" key="3">
    <source>
        <dbReference type="Pfam" id="PF00501"/>
    </source>
</evidence>
<dbReference type="PANTHER" id="PTHR24096">
    <property type="entry name" value="LONG-CHAIN-FATTY-ACID--COA LIGASE"/>
    <property type="match status" value="1"/>
</dbReference>
<reference evidence="5 6" key="1">
    <citation type="submission" date="2024-06" db="EMBL/GenBank/DDBJ databases">
        <title>A chromosome level genome sequence of Diviner's sage (Salvia divinorum).</title>
        <authorList>
            <person name="Ford S.A."/>
            <person name="Ro D.-K."/>
            <person name="Ness R.W."/>
            <person name="Phillips M.A."/>
        </authorList>
    </citation>
    <scope>NUCLEOTIDE SEQUENCE [LARGE SCALE GENOMIC DNA]</scope>
    <source>
        <strain evidence="5">SAF-2024a</strain>
        <tissue evidence="5">Leaf</tissue>
    </source>
</reference>
<protein>
    <submittedName>
        <fullName evidence="5">4-coumarate--CoA ligase</fullName>
        <ecNumber evidence="5">6.2.1.12</ecNumber>
    </submittedName>
</protein>
<comment type="caution">
    <text evidence="5">The sequence shown here is derived from an EMBL/GenBank/DDBJ whole genome shotgun (WGS) entry which is preliminary data.</text>
</comment>
<dbReference type="GO" id="GO:0016207">
    <property type="term" value="F:4-coumarate-CoA ligase activity"/>
    <property type="evidence" value="ECO:0007669"/>
    <property type="project" value="UniProtKB-EC"/>
</dbReference>
<feature type="domain" description="AMP-binding enzyme C-terminal" evidence="4">
    <location>
        <begin position="263"/>
        <end position="335"/>
    </location>
</feature>
<dbReference type="InterPro" id="IPR045851">
    <property type="entry name" value="AMP-bd_C_sf"/>
</dbReference>
<evidence type="ECO:0000313" key="6">
    <source>
        <dbReference type="Proteomes" id="UP001567538"/>
    </source>
</evidence>
<evidence type="ECO:0000256" key="2">
    <source>
        <dbReference type="ARBA" id="ARBA00022598"/>
    </source>
</evidence>
<proteinExistence type="inferred from homology"/>
<name>A0ABD1H4C2_SALDI</name>
<keyword evidence="6" id="KW-1185">Reference proteome</keyword>
<organism evidence="5 6">
    <name type="scientific">Salvia divinorum</name>
    <name type="common">Maria pastora</name>
    <name type="synonym">Diviner's sage</name>
    <dbReference type="NCBI Taxonomy" id="28513"/>
    <lineage>
        <taxon>Eukaryota</taxon>
        <taxon>Viridiplantae</taxon>
        <taxon>Streptophyta</taxon>
        <taxon>Embryophyta</taxon>
        <taxon>Tracheophyta</taxon>
        <taxon>Spermatophyta</taxon>
        <taxon>Magnoliopsida</taxon>
        <taxon>eudicotyledons</taxon>
        <taxon>Gunneridae</taxon>
        <taxon>Pentapetalae</taxon>
        <taxon>asterids</taxon>
        <taxon>lamiids</taxon>
        <taxon>Lamiales</taxon>
        <taxon>Lamiaceae</taxon>
        <taxon>Nepetoideae</taxon>
        <taxon>Mentheae</taxon>
        <taxon>Salviinae</taxon>
        <taxon>Salvia</taxon>
        <taxon>Salvia subgen. Calosphace</taxon>
    </lineage>
</organism>
<feature type="domain" description="AMP-dependent synthetase/ligase" evidence="3">
    <location>
        <begin position="53"/>
        <end position="166"/>
    </location>
</feature>
<dbReference type="PANTHER" id="PTHR24096:SF417">
    <property type="entry name" value="AMP-DEPENDENT SYNTHETASE_LIGASE"/>
    <property type="match status" value="1"/>
</dbReference>
<dbReference type="Pfam" id="PF00501">
    <property type="entry name" value="AMP-binding"/>
    <property type="match status" value="1"/>
</dbReference>
<accession>A0ABD1H4C2</accession>
<keyword evidence="2 5" id="KW-0436">Ligase</keyword>
<dbReference type="InterPro" id="IPR042099">
    <property type="entry name" value="ANL_N_sf"/>
</dbReference>
<dbReference type="InterPro" id="IPR000873">
    <property type="entry name" value="AMP-dep_synth/lig_dom"/>
</dbReference>
<dbReference type="Gene3D" id="3.30.300.30">
    <property type="match status" value="1"/>
</dbReference>